<accession>A0A3N1KYC3</accession>
<evidence type="ECO:0000259" key="5">
    <source>
        <dbReference type="Pfam" id="PF01979"/>
    </source>
</evidence>
<dbReference type="InterPro" id="IPR032466">
    <property type="entry name" value="Metal_Hydrolase"/>
</dbReference>
<dbReference type="InterPro" id="IPR011059">
    <property type="entry name" value="Metal-dep_hydrolase_composite"/>
</dbReference>
<dbReference type="PANTHER" id="PTHR11271:SF48">
    <property type="entry name" value="AMIDOHYDROLASE-RELATED DOMAIN-CONTAINING PROTEIN"/>
    <property type="match status" value="1"/>
</dbReference>
<dbReference type="SUPFAM" id="SSF51556">
    <property type="entry name" value="Metallo-dependent hydrolases"/>
    <property type="match status" value="1"/>
</dbReference>
<dbReference type="InterPro" id="IPR010252">
    <property type="entry name" value="HutF"/>
</dbReference>
<evidence type="ECO:0000259" key="6">
    <source>
        <dbReference type="Pfam" id="PF22429"/>
    </source>
</evidence>
<keyword evidence="4" id="KW-0862">Zinc</keyword>
<gene>
    <name evidence="7" type="ORF">EDC65_4737</name>
</gene>
<dbReference type="Proteomes" id="UP000278222">
    <property type="component" value="Unassembled WGS sequence"/>
</dbReference>
<dbReference type="GO" id="GO:0005829">
    <property type="term" value="C:cytosol"/>
    <property type="evidence" value="ECO:0007669"/>
    <property type="project" value="TreeGrafter"/>
</dbReference>
<dbReference type="OrthoDB" id="9796020at2"/>
<feature type="domain" description="Formimidoylglutamate deiminase N-terminal" evidence="6">
    <location>
        <begin position="6"/>
        <end position="41"/>
    </location>
</feature>
<evidence type="ECO:0000256" key="2">
    <source>
        <dbReference type="ARBA" id="ARBA00022723"/>
    </source>
</evidence>
<dbReference type="GO" id="GO:0019239">
    <property type="term" value="F:deaminase activity"/>
    <property type="evidence" value="ECO:0007669"/>
    <property type="project" value="TreeGrafter"/>
</dbReference>
<keyword evidence="8" id="KW-1185">Reference proteome</keyword>
<feature type="domain" description="Amidohydrolase-related" evidence="5">
    <location>
        <begin position="47"/>
        <end position="427"/>
    </location>
</feature>
<dbReference type="NCBIfam" id="TIGR02022">
    <property type="entry name" value="hutF"/>
    <property type="match status" value="1"/>
</dbReference>
<evidence type="ECO:0000256" key="1">
    <source>
        <dbReference type="ARBA" id="ARBA00001947"/>
    </source>
</evidence>
<evidence type="ECO:0000256" key="3">
    <source>
        <dbReference type="ARBA" id="ARBA00022801"/>
    </source>
</evidence>
<dbReference type="Pfam" id="PF22429">
    <property type="entry name" value="HutF_N"/>
    <property type="match status" value="1"/>
</dbReference>
<keyword evidence="3" id="KW-0378">Hydrolase</keyword>
<dbReference type="NCBIfam" id="NF006684">
    <property type="entry name" value="PRK09229.1-5"/>
    <property type="match status" value="1"/>
</dbReference>
<dbReference type="NCBIfam" id="NF006681">
    <property type="entry name" value="PRK09229.1-2"/>
    <property type="match status" value="1"/>
</dbReference>
<protein>
    <submittedName>
        <fullName evidence="7">Formimidoylglutamate deiminase</fullName>
    </submittedName>
</protein>
<dbReference type="SUPFAM" id="SSF51338">
    <property type="entry name" value="Composite domain of metallo-dependent hydrolases"/>
    <property type="match status" value="1"/>
</dbReference>
<comment type="caution">
    <text evidence="7">The sequence shown here is derived from an EMBL/GenBank/DDBJ whole genome shotgun (WGS) entry which is preliminary data.</text>
</comment>
<evidence type="ECO:0000256" key="4">
    <source>
        <dbReference type="ARBA" id="ARBA00022833"/>
    </source>
</evidence>
<dbReference type="AlphaFoldDB" id="A0A3N1KYC3"/>
<dbReference type="EMBL" id="RJKX01000017">
    <property type="protein sequence ID" value="ROP83206.1"/>
    <property type="molecule type" value="Genomic_DNA"/>
</dbReference>
<dbReference type="InterPro" id="IPR006680">
    <property type="entry name" value="Amidohydro-rel"/>
</dbReference>
<comment type="cofactor">
    <cofactor evidence="1">
        <name>Zn(2+)</name>
        <dbReference type="ChEBI" id="CHEBI:29105"/>
    </cofactor>
</comment>
<name>A0A3N1KYC3_9PROT</name>
<reference evidence="7 8" key="1">
    <citation type="submission" date="2018-11" db="EMBL/GenBank/DDBJ databases">
        <title>Genomic Encyclopedia of Type Strains, Phase IV (KMG-IV): sequencing the most valuable type-strain genomes for metagenomic binning, comparative biology and taxonomic classification.</title>
        <authorList>
            <person name="Goeker M."/>
        </authorList>
    </citation>
    <scope>NUCLEOTIDE SEQUENCE [LARGE SCALE GENOMIC DNA]</scope>
    <source>
        <strain evidence="7 8">DSM 5900</strain>
    </source>
</reference>
<dbReference type="InterPro" id="IPR055156">
    <property type="entry name" value="HutF-like_N"/>
</dbReference>
<dbReference type="PANTHER" id="PTHR11271">
    <property type="entry name" value="GUANINE DEAMINASE"/>
    <property type="match status" value="1"/>
</dbReference>
<proteinExistence type="predicted"/>
<evidence type="ECO:0000313" key="8">
    <source>
        <dbReference type="Proteomes" id="UP000278222"/>
    </source>
</evidence>
<dbReference type="GO" id="GO:0046872">
    <property type="term" value="F:metal ion binding"/>
    <property type="evidence" value="ECO:0007669"/>
    <property type="project" value="UniProtKB-KW"/>
</dbReference>
<dbReference type="RefSeq" id="WP_123694255.1">
    <property type="nucleotide sequence ID" value="NZ_AP019700.1"/>
</dbReference>
<evidence type="ECO:0000313" key="7">
    <source>
        <dbReference type="EMBL" id="ROP83206.1"/>
    </source>
</evidence>
<dbReference type="Gene3D" id="3.20.20.140">
    <property type="entry name" value="Metal-dependent hydrolases"/>
    <property type="match status" value="1"/>
</dbReference>
<dbReference type="InterPro" id="IPR051607">
    <property type="entry name" value="Metallo-dep_hydrolases"/>
</dbReference>
<dbReference type="Gene3D" id="2.30.40.10">
    <property type="entry name" value="Urease, subunit C, domain 1"/>
    <property type="match status" value="1"/>
</dbReference>
<dbReference type="Pfam" id="PF01979">
    <property type="entry name" value="Amidohydro_1"/>
    <property type="match status" value="1"/>
</dbReference>
<sequence>MQRHHFAHALLPEGWADDVTIAVDDGGWIRSVTAGAPADGNGHAGVAVPGMPNLHSHAFQRGMAGLAERRGAMEGNFWGWREVMYRFLAVLDPDDVAAIAAQAYVEMVESGFTAVAEFHYLHHDPQGRPYADAAEMAGAIGRAAVESGIGLTHLPVFYGFGRFGGGPADPGQRRFVTTPDRFARLVEASRSALAAVPDMAVGVAPHSVRAVTAETLAAVVAEAAGGPVHIHVAEQQREVDECLAWCGRRPVDWLLDEAAVDGRWCLVHATHVTPAEVARMAAARAVVGLCPITEGNLGDGIFPVPALLEGGGLLGIGSDSNVRIDVAEELRLLEYGQRLRDEARNVVAAGAGQSTGRALFELALDGGARALGRRVGRLAPGYRADFVLLDDGHPALAGRSGDHWLDAWVFAADGRVVKAVWIGGRPVVADGRHVARDAVRRRFGATMRRLMAA</sequence>
<keyword evidence="2" id="KW-0479">Metal-binding</keyword>
<organism evidence="7 8">
    <name type="scientific">Stella humosa</name>
    <dbReference type="NCBI Taxonomy" id="94"/>
    <lineage>
        <taxon>Bacteria</taxon>
        <taxon>Pseudomonadati</taxon>
        <taxon>Pseudomonadota</taxon>
        <taxon>Alphaproteobacteria</taxon>
        <taxon>Rhodospirillales</taxon>
        <taxon>Stellaceae</taxon>
        <taxon>Stella</taxon>
    </lineage>
</organism>